<feature type="region of interest" description="Disordered" evidence="1">
    <location>
        <begin position="1"/>
        <end position="37"/>
    </location>
</feature>
<evidence type="ECO:0000313" key="2">
    <source>
        <dbReference type="EMBL" id="KAJ6773219.1"/>
    </source>
</evidence>
<dbReference type="GO" id="GO:0003723">
    <property type="term" value="F:RNA binding"/>
    <property type="evidence" value="ECO:0007669"/>
    <property type="project" value="InterPro"/>
</dbReference>
<dbReference type="PANTHER" id="PTHR13309:SF0">
    <property type="entry name" value="FMR1-INTERACTING PROTEIN NUFIP1"/>
    <property type="match status" value="1"/>
</dbReference>
<proteinExistence type="predicted"/>
<comment type="caution">
    <text evidence="2">The sequence shown here is derived from an EMBL/GenBank/DDBJ whole genome shotgun (WGS) entry which is preliminary data.</text>
</comment>
<protein>
    <submittedName>
        <fullName evidence="2">NUCLEAR FRAGILE X MENTAL RETARDATION-INTERACTING PROTEIN 1</fullName>
    </submittedName>
</protein>
<dbReference type="EMBL" id="JAPFFM010000002">
    <property type="protein sequence ID" value="KAJ6773219.1"/>
    <property type="molecule type" value="Genomic_DNA"/>
</dbReference>
<feature type="compositionally biased region" description="Basic and acidic residues" evidence="1">
    <location>
        <begin position="466"/>
        <end position="484"/>
    </location>
</feature>
<evidence type="ECO:0000313" key="3">
    <source>
        <dbReference type="Proteomes" id="UP001151752"/>
    </source>
</evidence>
<organism evidence="2 3">
    <name type="scientific">Salix koriyanagi</name>
    <dbReference type="NCBI Taxonomy" id="2511006"/>
    <lineage>
        <taxon>Eukaryota</taxon>
        <taxon>Viridiplantae</taxon>
        <taxon>Streptophyta</taxon>
        <taxon>Embryophyta</taxon>
        <taxon>Tracheophyta</taxon>
        <taxon>Spermatophyta</taxon>
        <taxon>Magnoliopsida</taxon>
        <taxon>eudicotyledons</taxon>
        <taxon>Gunneridae</taxon>
        <taxon>Pentapetalae</taxon>
        <taxon>rosids</taxon>
        <taxon>fabids</taxon>
        <taxon>Malpighiales</taxon>
        <taxon>Salicaceae</taxon>
        <taxon>Saliceae</taxon>
        <taxon>Salix</taxon>
    </lineage>
</organism>
<reference evidence="2" key="1">
    <citation type="submission" date="2022-11" db="EMBL/GenBank/DDBJ databases">
        <authorList>
            <person name="Hyden B.L."/>
            <person name="Feng K."/>
            <person name="Yates T."/>
            <person name="Jawdy S."/>
            <person name="Smart L.B."/>
            <person name="Muchero W."/>
        </authorList>
    </citation>
    <scope>NUCLEOTIDE SEQUENCE</scope>
    <source>
        <tissue evidence="2">Shoot tip</tissue>
    </source>
</reference>
<accession>A0A9Q1AJ49</accession>
<dbReference type="AlphaFoldDB" id="A0A9Q1AJ49"/>
<feature type="compositionally biased region" description="Polar residues" evidence="1">
    <location>
        <begin position="18"/>
        <end position="37"/>
    </location>
</feature>
<dbReference type="GO" id="GO:0000492">
    <property type="term" value="P:box C/D snoRNP assembly"/>
    <property type="evidence" value="ECO:0007669"/>
    <property type="project" value="TreeGrafter"/>
</dbReference>
<dbReference type="Proteomes" id="UP001151752">
    <property type="component" value="Chromosome 10"/>
</dbReference>
<keyword evidence="3" id="KW-1185">Reference proteome</keyword>
<feature type="compositionally biased region" description="Basic residues" evidence="1">
    <location>
        <begin position="485"/>
        <end position="505"/>
    </location>
</feature>
<name>A0A9Q1AJ49_9ROSI</name>
<dbReference type="PANTHER" id="PTHR13309">
    <property type="entry name" value="NUCLEAR FRAGILE X MENTAL RETARDATION PROTEIN INTERACTING PROTEIN 1"/>
    <property type="match status" value="1"/>
</dbReference>
<feature type="region of interest" description="Disordered" evidence="1">
    <location>
        <begin position="575"/>
        <end position="595"/>
    </location>
</feature>
<dbReference type="GO" id="GO:0005634">
    <property type="term" value="C:nucleus"/>
    <property type="evidence" value="ECO:0007669"/>
    <property type="project" value="TreeGrafter"/>
</dbReference>
<sequence>MEPFFNSRRPRHHKQKDNTAPYNQQGFSANPSLANSMQPQLGLINPQIPTPFNNSKIPLRNGQTMPNMPPLINQQHGLVSGPNDLAILQLQDQVNKLNALKMLMNQVNQLQGELFGPGFSNLPQQINQNMGLLQNPMQNMMNPVMPMQMPVASQAGSFNAPSSSHQVVGAQSPNFFANQQVKPNQPNFVTPTTGANGSKQLSFRKSANARELVCNTAKSKLCNARSEYKWVKFIACCNSASGRELACITTNKCKGTHLHPSKVRTCNPQLTIGGRAILLKMARVALQIPNEETFQEKTSKIIQRESNHNQGIRNLSSITWIMERESSGFLINTVEKGKGMRGQQNWVALILQAKLWNRKELIYTRNKKSNNGVSHVGKHFPTKTNIEKKLTESLIDSGVIDKEANFRRKQLKEILAKQAELGVEVAEIPPEYMLDSEKLGVEVAETPTSYLLDSEKLGVEAAEIPPHHLLDSQKQEHGRGDNRKSLTKKGRFRNKHDRRGRYKKKDRSDMQTGLENEDRKPTLLEKLLCADIRRDKHRLLQVFRFMVANSFFKDWSDKPLKFPSVVVKEDGCEDEQQEEKSSLAGEEASEVRNNTAVEPGNGFVIGKCDIIGEVDRVEEGEIID</sequence>
<feature type="region of interest" description="Disordered" evidence="1">
    <location>
        <begin position="466"/>
        <end position="517"/>
    </location>
</feature>
<evidence type="ECO:0000256" key="1">
    <source>
        <dbReference type="SAM" id="MobiDB-lite"/>
    </source>
</evidence>
<dbReference type="InterPro" id="IPR039136">
    <property type="entry name" value="NUFIP1-like"/>
</dbReference>
<reference evidence="2" key="2">
    <citation type="journal article" date="2023" name="Int. J. Mol. Sci.">
        <title>De Novo Assembly and Annotation of 11 Diverse Shrub Willow (Salix) Genomes Reveals Novel Gene Organization in Sex-Linked Regions.</title>
        <authorList>
            <person name="Hyden B."/>
            <person name="Feng K."/>
            <person name="Yates T.B."/>
            <person name="Jawdy S."/>
            <person name="Cereghino C."/>
            <person name="Smart L.B."/>
            <person name="Muchero W."/>
        </authorList>
    </citation>
    <scope>NUCLEOTIDE SEQUENCE</scope>
    <source>
        <tissue evidence="2">Shoot tip</tissue>
    </source>
</reference>
<gene>
    <name evidence="2" type="ORF">OIU74_019260</name>
</gene>